<organism evidence="4 5">
    <name type="scientific">Mytilus coruscus</name>
    <name type="common">Sea mussel</name>
    <dbReference type="NCBI Taxonomy" id="42192"/>
    <lineage>
        <taxon>Eukaryota</taxon>
        <taxon>Metazoa</taxon>
        <taxon>Spiralia</taxon>
        <taxon>Lophotrochozoa</taxon>
        <taxon>Mollusca</taxon>
        <taxon>Bivalvia</taxon>
        <taxon>Autobranchia</taxon>
        <taxon>Pteriomorphia</taxon>
        <taxon>Mytilida</taxon>
        <taxon>Mytiloidea</taxon>
        <taxon>Mytilidae</taxon>
        <taxon>Mytilinae</taxon>
        <taxon>Mytilus</taxon>
    </lineage>
</organism>
<feature type="domain" description="B box-type" evidence="3">
    <location>
        <begin position="90"/>
        <end position="140"/>
    </location>
</feature>
<proteinExistence type="predicted"/>
<dbReference type="Gene3D" id="2.120.10.30">
    <property type="entry name" value="TolB, C-terminal domain"/>
    <property type="match status" value="1"/>
</dbReference>
<dbReference type="Gene3D" id="1.20.120.20">
    <property type="entry name" value="Apolipoprotein"/>
    <property type="match status" value="1"/>
</dbReference>
<dbReference type="Gene3D" id="3.30.160.60">
    <property type="entry name" value="Classic Zinc Finger"/>
    <property type="match status" value="1"/>
</dbReference>
<keyword evidence="5" id="KW-1185">Reference proteome</keyword>
<dbReference type="GO" id="GO:0008270">
    <property type="term" value="F:zinc ion binding"/>
    <property type="evidence" value="ECO:0007669"/>
    <property type="project" value="UniProtKB-KW"/>
</dbReference>
<dbReference type="SUPFAM" id="SSF63829">
    <property type="entry name" value="Calcium-dependent phosphotriesterase"/>
    <property type="match status" value="1"/>
</dbReference>
<evidence type="ECO:0000259" key="3">
    <source>
        <dbReference type="PROSITE" id="PS50119"/>
    </source>
</evidence>
<protein>
    <recommendedName>
        <fullName evidence="3">B box-type domain-containing protein</fullName>
    </recommendedName>
</protein>
<dbReference type="InterPro" id="IPR047153">
    <property type="entry name" value="TRIM45/56/19-like"/>
</dbReference>
<dbReference type="EMBL" id="CACVKT020010428">
    <property type="protein sequence ID" value="CAC5426370.1"/>
    <property type="molecule type" value="Genomic_DNA"/>
</dbReference>
<dbReference type="PANTHER" id="PTHR25462">
    <property type="entry name" value="BONUS, ISOFORM C-RELATED"/>
    <property type="match status" value="1"/>
</dbReference>
<dbReference type="InterPro" id="IPR000315">
    <property type="entry name" value="Znf_B-box"/>
</dbReference>
<reference evidence="4 5" key="1">
    <citation type="submission" date="2020-06" db="EMBL/GenBank/DDBJ databases">
        <authorList>
            <person name="Li R."/>
            <person name="Bekaert M."/>
        </authorList>
    </citation>
    <scope>NUCLEOTIDE SEQUENCE [LARGE SCALE GENOMIC DNA]</scope>
    <source>
        <strain evidence="5">wild</strain>
    </source>
</reference>
<keyword evidence="1" id="KW-0479">Metal-binding</keyword>
<dbReference type="PROSITE" id="PS50119">
    <property type="entry name" value="ZF_BBOX"/>
    <property type="match status" value="1"/>
</dbReference>
<evidence type="ECO:0000313" key="5">
    <source>
        <dbReference type="Proteomes" id="UP000507470"/>
    </source>
</evidence>
<dbReference type="PANTHER" id="PTHR25462:SF296">
    <property type="entry name" value="MEIOTIC P26, ISOFORM F"/>
    <property type="match status" value="1"/>
</dbReference>
<keyword evidence="2" id="KW-0175">Coiled coil</keyword>
<dbReference type="InterPro" id="IPR011042">
    <property type="entry name" value="6-blade_b-propeller_TolB-like"/>
</dbReference>
<keyword evidence="1" id="KW-0863">Zinc-finger</keyword>
<feature type="coiled-coil region" evidence="2">
    <location>
        <begin position="206"/>
        <end position="262"/>
    </location>
</feature>
<evidence type="ECO:0000313" key="4">
    <source>
        <dbReference type="EMBL" id="CAC5426370.1"/>
    </source>
</evidence>
<dbReference type="Proteomes" id="UP000507470">
    <property type="component" value="Unassembled WGS sequence"/>
</dbReference>
<dbReference type="AlphaFoldDB" id="A0A6J8F0X8"/>
<dbReference type="CDD" id="cd19757">
    <property type="entry name" value="Bbox1"/>
    <property type="match status" value="1"/>
</dbReference>
<evidence type="ECO:0000256" key="1">
    <source>
        <dbReference type="PROSITE-ProRule" id="PRU00024"/>
    </source>
</evidence>
<sequence>MVTCIGNEVPLDQMPLNFVTMVLSCMQRCNKKNDGHVPSPLQILKKMDDIHQFTRTWYVLLPVSCPSYGGKDHCPSNKKKGCAVEKMAATDDIFCDICNGQHITKPAEHWCPECEEGLCSECLTHHSIAKYTRNHDVISVDNYKKLPPTISKITQHCNDHKKQYQLYCPSHESLCCVNCIITSHKDCTGLMAIEELIKISKNSVSIHEIEEDVNDIKKNIELAVDDRRQNLKKVQEERLRFSEEVKSMRAKLNAHLNQIEENVITKLEDSENEIKSQLDKLLSVLSEKMKALEMIEGNVSAIKNYATDLQSFLGIRTLKTEIEKHKDFISAFADDGSMQKIHLKYKADDIVSSVLSSKTFGTVSVEKTSSSVILRSEREKQAQIMSLVQRQPKKIAELKLHLLLKKTLAELQNVTVYGCTILPNRNMIFVNFLKNDLIVLNENGKLVKTINCTDYTYGVACISNESVAVTKQNSVEVMITETEKVDKCFKLSSYPDGVVYFETVLMWSLHGCGIQRVDLEKGDVITVVEDKSMPSFTYLTTDGKHFYHANKDTSVVTCYKMNGEKIWEFKDYSKMKNPYAITIDNNTNIYIASYATNSIGVLSPDRKYYRQLLCPDDGINKPRGIYYDKTRNHLLIANEEGTVFLYDVS</sequence>
<accession>A0A6J8F0X8</accession>
<name>A0A6J8F0X8_MYTCO</name>
<gene>
    <name evidence="4" type="ORF">MCOR_58086</name>
</gene>
<dbReference type="OrthoDB" id="10493345at2759"/>
<keyword evidence="1" id="KW-0862">Zinc</keyword>
<evidence type="ECO:0000256" key="2">
    <source>
        <dbReference type="SAM" id="Coils"/>
    </source>
</evidence>